<dbReference type="Proteomes" id="UP000054485">
    <property type="component" value="Unassembled WGS sequence"/>
</dbReference>
<sequence length="231" mass="25425">MKDKEPTSVKAVTQAARPYPTTPRPTSQSSKSGPKYFPPEVLPEDNMENDMDLIPYMPDPPSPTSPPSPHSPPNMPTPGGHTNHVQPLRPDPLVYQEFNVKVHTPSVNKTPETSLASSIHAPSNTTGDQLMNDPPNPTTAHNPTPEERAILAHLVLADMNRSVLSHNGTSQNTTLPQFTPVPNGGFPLVHMLHSAQIFDHLDNRVLLAWFQVEHPKFMVRVFDHSGKDVAE</sequence>
<organism evidence="2 3">
    <name type="scientific">Suillus luteus UH-Slu-Lm8-n1</name>
    <dbReference type="NCBI Taxonomy" id="930992"/>
    <lineage>
        <taxon>Eukaryota</taxon>
        <taxon>Fungi</taxon>
        <taxon>Dikarya</taxon>
        <taxon>Basidiomycota</taxon>
        <taxon>Agaricomycotina</taxon>
        <taxon>Agaricomycetes</taxon>
        <taxon>Agaricomycetidae</taxon>
        <taxon>Boletales</taxon>
        <taxon>Suillineae</taxon>
        <taxon>Suillaceae</taxon>
        <taxon>Suillus</taxon>
    </lineage>
</organism>
<reference evidence="2 3" key="1">
    <citation type="submission" date="2014-04" db="EMBL/GenBank/DDBJ databases">
        <authorList>
            <consortium name="DOE Joint Genome Institute"/>
            <person name="Kuo A."/>
            <person name="Ruytinx J."/>
            <person name="Rineau F."/>
            <person name="Colpaert J."/>
            <person name="Kohler A."/>
            <person name="Nagy L.G."/>
            <person name="Floudas D."/>
            <person name="Copeland A."/>
            <person name="Barry K.W."/>
            <person name="Cichocki N."/>
            <person name="Veneault-Fourrey C."/>
            <person name="LaButti K."/>
            <person name="Lindquist E.A."/>
            <person name="Lipzen A."/>
            <person name="Lundell T."/>
            <person name="Morin E."/>
            <person name="Murat C."/>
            <person name="Sun H."/>
            <person name="Tunlid A."/>
            <person name="Henrissat B."/>
            <person name="Grigoriev I.V."/>
            <person name="Hibbett D.S."/>
            <person name="Martin F."/>
            <person name="Nordberg H.P."/>
            <person name="Cantor M.N."/>
            <person name="Hua S.X."/>
        </authorList>
    </citation>
    <scope>NUCLEOTIDE SEQUENCE [LARGE SCALE GENOMIC DNA]</scope>
    <source>
        <strain evidence="2 3">UH-Slu-Lm8-n1</strain>
    </source>
</reference>
<feature type="compositionally biased region" description="Polar residues" evidence="1">
    <location>
        <begin position="105"/>
        <end position="129"/>
    </location>
</feature>
<protein>
    <submittedName>
        <fullName evidence="2">Uncharacterized protein</fullName>
    </submittedName>
</protein>
<proteinExistence type="predicted"/>
<feature type="compositionally biased region" description="Low complexity" evidence="1">
    <location>
        <begin position="13"/>
        <end position="32"/>
    </location>
</feature>
<keyword evidence="3" id="KW-1185">Reference proteome</keyword>
<evidence type="ECO:0000313" key="2">
    <source>
        <dbReference type="EMBL" id="KIK33334.1"/>
    </source>
</evidence>
<name>A0A0D0A540_9AGAM</name>
<dbReference type="InParanoid" id="A0A0D0A540"/>
<feature type="region of interest" description="Disordered" evidence="1">
    <location>
        <begin position="1"/>
        <end position="89"/>
    </location>
</feature>
<dbReference type="OrthoDB" id="2683139at2759"/>
<dbReference type="AlphaFoldDB" id="A0A0D0A540"/>
<dbReference type="EMBL" id="KN835966">
    <property type="protein sequence ID" value="KIK33334.1"/>
    <property type="molecule type" value="Genomic_DNA"/>
</dbReference>
<gene>
    <name evidence="2" type="ORF">CY34DRAFT_18436</name>
</gene>
<evidence type="ECO:0000313" key="3">
    <source>
        <dbReference type="Proteomes" id="UP000054485"/>
    </source>
</evidence>
<evidence type="ECO:0000256" key="1">
    <source>
        <dbReference type="SAM" id="MobiDB-lite"/>
    </source>
</evidence>
<feature type="compositionally biased region" description="Acidic residues" evidence="1">
    <location>
        <begin position="42"/>
        <end position="51"/>
    </location>
</feature>
<feature type="compositionally biased region" description="Pro residues" evidence="1">
    <location>
        <begin position="57"/>
        <end position="76"/>
    </location>
</feature>
<feature type="region of interest" description="Disordered" evidence="1">
    <location>
        <begin position="105"/>
        <end position="130"/>
    </location>
</feature>
<reference evidence="3" key="2">
    <citation type="submission" date="2015-01" db="EMBL/GenBank/DDBJ databases">
        <title>Evolutionary Origins and Diversification of the Mycorrhizal Mutualists.</title>
        <authorList>
            <consortium name="DOE Joint Genome Institute"/>
            <consortium name="Mycorrhizal Genomics Consortium"/>
            <person name="Kohler A."/>
            <person name="Kuo A."/>
            <person name="Nagy L.G."/>
            <person name="Floudas D."/>
            <person name="Copeland A."/>
            <person name="Barry K.W."/>
            <person name="Cichocki N."/>
            <person name="Veneault-Fourrey C."/>
            <person name="LaButti K."/>
            <person name="Lindquist E.A."/>
            <person name="Lipzen A."/>
            <person name="Lundell T."/>
            <person name="Morin E."/>
            <person name="Murat C."/>
            <person name="Riley R."/>
            <person name="Ohm R."/>
            <person name="Sun H."/>
            <person name="Tunlid A."/>
            <person name="Henrissat B."/>
            <person name="Grigoriev I.V."/>
            <person name="Hibbett D.S."/>
            <person name="Martin F."/>
        </authorList>
    </citation>
    <scope>NUCLEOTIDE SEQUENCE [LARGE SCALE GENOMIC DNA]</scope>
    <source>
        <strain evidence="3">UH-Slu-Lm8-n1</strain>
    </source>
</reference>
<accession>A0A0D0A540</accession>
<dbReference type="HOGENOM" id="CLU_1078393_0_0_1"/>